<keyword evidence="2" id="KW-1185">Reference proteome</keyword>
<dbReference type="Proteomes" id="UP001230005">
    <property type="component" value="Unassembled WGS sequence"/>
</dbReference>
<name>A0ABT9ZYQ4_9BACI</name>
<dbReference type="EMBL" id="JAUSUG010000016">
    <property type="protein sequence ID" value="MDQ0256384.1"/>
    <property type="molecule type" value="Genomic_DNA"/>
</dbReference>
<protein>
    <submittedName>
        <fullName evidence="1">Nucleoside permease NupC</fullName>
    </submittedName>
</protein>
<organism evidence="1 2">
    <name type="scientific">Evansella vedderi</name>
    <dbReference type="NCBI Taxonomy" id="38282"/>
    <lineage>
        <taxon>Bacteria</taxon>
        <taxon>Bacillati</taxon>
        <taxon>Bacillota</taxon>
        <taxon>Bacilli</taxon>
        <taxon>Bacillales</taxon>
        <taxon>Bacillaceae</taxon>
        <taxon>Evansella</taxon>
    </lineage>
</organism>
<gene>
    <name evidence="1" type="ORF">J2S74_003804</name>
</gene>
<evidence type="ECO:0000313" key="2">
    <source>
        <dbReference type="Proteomes" id="UP001230005"/>
    </source>
</evidence>
<reference evidence="1 2" key="1">
    <citation type="submission" date="2023-07" db="EMBL/GenBank/DDBJ databases">
        <title>Genomic Encyclopedia of Type Strains, Phase IV (KMG-IV): sequencing the most valuable type-strain genomes for metagenomic binning, comparative biology and taxonomic classification.</title>
        <authorList>
            <person name="Goeker M."/>
        </authorList>
    </citation>
    <scope>NUCLEOTIDE SEQUENCE [LARGE SCALE GENOMIC DNA]</scope>
    <source>
        <strain evidence="1 2">DSM 9768</strain>
    </source>
</reference>
<evidence type="ECO:0000313" key="1">
    <source>
        <dbReference type="EMBL" id="MDQ0256384.1"/>
    </source>
</evidence>
<sequence length="46" mass="5322">MSSYRMKLIISLALIVFFVLTSLGVILGPYSSKEHYRTKADSWSRR</sequence>
<proteinExistence type="predicted"/>
<accession>A0ABT9ZYQ4</accession>
<comment type="caution">
    <text evidence="1">The sequence shown here is derived from an EMBL/GenBank/DDBJ whole genome shotgun (WGS) entry which is preliminary data.</text>
</comment>